<accession>A0A1H8YK47</accession>
<keyword evidence="3" id="KW-0804">Transcription</keyword>
<dbReference type="InterPro" id="IPR050807">
    <property type="entry name" value="TransReg_Diox_bact_type"/>
</dbReference>
<dbReference type="InterPro" id="IPR010982">
    <property type="entry name" value="Lambda_DNA-bd_dom_sf"/>
</dbReference>
<dbReference type="STRING" id="394193.SAMN04489732_12095"/>
<dbReference type="Pfam" id="PF01381">
    <property type="entry name" value="HTH_3"/>
    <property type="match status" value="1"/>
</dbReference>
<dbReference type="Proteomes" id="UP000198582">
    <property type="component" value="Unassembled WGS sequence"/>
</dbReference>
<dbReference type="PROSITE" id="PS50943">
    <property type="entry name" value="HTH_CROC1"/>
    <property type="match status" value="1"/>
</dbReference>
<evidence type="ECO:0000256" key="3">
    <source>
        <dbReference type="ARBA" id="ARBA00023163"/>
    </source>
</evidence>
<keyword evidence="2" id="KW-0238">DNA-binding</keyword>
<dbReference type="OrthoDB" id="5584941at2"/>
<reference evidence="5 6" key="1">
    <citation type="submission" date="2016-10" db="EMBL/GenBank/DDBJ databases">
        <authorList>
            <person name="de Groot N.N."/>
        </authorList>
    </citation>
    <scope>NUCLEOTIDE SEQUENCE [LARGE SCALE GENOMIC DNA]</scope>
    <source>
        <strain evidence="5 6">DSM 44993</strain>
    </source>
</reference>
<feature type="domain" description="HTH cro/C1-type" evidence="4">
    <location>
        <begin position="20"/>
        <end position="74"/>
    </location>
</feature>
<evidence type="ECO:0000256" key="2">
    <source>
        <dbReference type="ARBA" id="ARBA00023125"/>
    </source>
</evidence>
<dbReference type="GO" id="GO:0003700">
    <property type="term" value="F:DNA-binding transcription factor activity"/>
    <property type="evidence" value="ECO:0007669"/>
    <property type="project" value="TreeGrafter"/>
</dbReference>
<evidence type="ECO:0000259" key="4">
    <source>
        <dbReference type="PROSITE" id="PS50943"/>
    </source>
</evidence>
<dbReference type="Gene3D" id="1.10.260.40">
    <property type="entry name" value="lambda repressor-like DNA-binding domains"/>
    <property type="match status" value="1"/>
</dbReference>
<dbReference type="SUPFAM" id="SSF47413">
    <property type="entry name" value="lambda repressor-like DNA-binding domains"/>
    <property type="match status" value="1"/>
</dbReference>
<dbReference type="SMART" id="SM00530">
    <property type="entry name" value="HTH_XRE"/>
    <property type="match status" value="1"/>
</dbReference>
<dbReference type="PANTHER" id="PTHR46797:SF23">
    <property type="entry name" value="HTH-TYPE TRANSCRIPTIONAL REGULATOR SUTR"/>
    <property type="match status" value="1"/>
</dbReference>
<dbReference type="PANTHER" id="PTHR46797">
    <property type="entry name" value="HTH-TYPE TRANSCRIPTIONAL REGULATOR"/>
    <property type="match status" value="1"/>
</dbReference>
<dbReference type="GO" id="GO:0005829">
    <property type="term" value="C:cytosol"/>
    <property type="evidence" value="ECO:0007669"/>
    <property type="project" value="TreeGrafter"/>
</dbReference>
<dbReference type="InterPro" id="IPR001387">
    <property type="entry name" value="Cro/C1-type_HTH"/>
</dbReference>
<dbReference type="EMBL" id="FOEF01000020">
    <property type="protein sequence ID" value="SEP52432.1"/>
    <property type="molecule type" value="Genomic_DNA"/>
</dbReference>
<evidence type="ECO:0000313" key="6">
    <source>
        <dbReference type="Proteomes" id="UP000198582"/>
    </source>
</evidence>
<evidence type="ECO:0000313" key="5">
    <source>
        <dbReference type="EMBL" id="SEP52432.1"/>
    </source>
</evidence>
<protein>
    <submittedName>
        <fullName evidence="5">Helix-turn-helix domain-containing protein</fullName>
    </submittedName>
</protein>
<evidence type="ECO:0000256" key="1">
    <source>
        <dbReference type="ARBA" id="ARBA00023015"/>
    </source>
</evidence>
<organism evidence="5 6">
    <name type="scientific">Amycolatopsis saalfeldensis</name>
    <dbReference type="NCBI Taxonomy" id="394193"/>
    <lineage>
        <taxon>Bacteria</taxon>
        <taxon>Bacillati</taxon>
        <taxon>Actinomycetota</taxon>
        <taxon>Actinomycetes</taxon>
        <taxon>Pseudonocardiales</taxon>
        <taxon>Pseudonocardiaceae</taxon>
        <taxon>Amycolatopsis</taxon>
    </lineage>
</organism>
<proteinExistence type="predicted"/>
<dbReference type="AlphaFoldDB" id="A0A1H8YK47"/>
<gene>
    <name evidence="5" type="ORF">SAMN04489732_12095</name>
</gene>
<keyword evidence="6" id="KW-1185">Reference proteome</keyword>
<keyword evidence="1" id="KW-0805">Transcription regulation</keyword>
<dbReference type="CDD" id="cd00093">
    <property type="entry name" value="HTH_XRE"/>
    <property type="match status" value="1"/>
</dbReference>
<sequence>MTTPPPRDDGPTLREMGARIRARRADLGISQERLALRSGLHWTFVGQVERGQRNPSTTNLLRIAYGLGVDAAELVTGLPVPLIEQKPTW</sequence>
<dbReference type="GO" id="GO:0003677">
    <property type="term" value="F:DNA binding"/>
    <property type="evidence" value="ECO:0007669"/>
    <property type="project" value="UniProtKB-KW"/>
</dbReference>
<name>A0A1H8YK47_9PSEU</name>